<evidence type="ECO:0000256" key="3">
    <source>
        <dbReference type="ARBA" id="ARBA00022729"/>
    </source>
</evidence>
<organism evidence="7 8">
    <name type="scientific">Novosphingobium barchaimii LL02</name>
    <dbReference type="NCBI Taxonomy" id="1114963"/>
    <lineage>
        <taxon>Bacteria</taxon>
        <taxon>Pseudomonadati</taxon>
        <taxon>Pseudomonadota</taxon>
        <taxon>Alphaproteobacteria</taxon>
        <taxon>Sphingomonadales</taxon>
        <taxon>Sphingomonadaceae</taxon>
        <taxon>Novosphingobium</taxon>
    </lineage>
</organism>
<reference evidence="7 8" key="1">
    <citation type="journal article" date="2015" name="G3 (Bethesda)">
        <title>Insights into Ongoing Evolution of the Hexachlorocyclohexane Catabolic Pathway from Comparative Genomics of Ten Sphingomonadaceae Strains.</title>
        <authorList>
            <person name="Pearce S.L."/>
            <person name="Oakeshott J.G."/>
            <person name="Pandey G."/>
        </authorList>
    </citation>
    <scope>NUCLEOTIDE SEQUENCE [LARGE SCALE GENOMIC DNA]</scope>
    <source>
        <strain evidence="7 8">LL02</strain>
    </source>
</reference>
<dbReference type="GO" id="GO:0009279">
    <property type="term" value="C:cell outer membrane"/>
    <property type="evidence" value="ECO:0007669"/>
    <property type="project" value="UniProtKB-SubCell"/>
</dbReference>
<keyword evidence="3 6" id="KW-0732">Signal</keyword>
<keyword evidence="8" id="KW-1185">Reference proteome</keyword>
<protein>
    <recommendedName>
        <fullName evidence="9">Structural protein MipA</fullName>
    </recommendedName>
</protein>
<dbReference type="Pfam" id="PF06629">
    <property type="entry name" value="MipA"/>
    <property type="match status" value="1"/>
</dbReference>
<feature type="signal peptide" evidence="6">
    <location>
        <begin position="1"/>
        <end position="21"/>
    </location>
</feature>
<feature type="chain" id="PRO_5005293503" description="Structural protein MipA" evidence="6">
    <location>
        <begin position="22"/>
        <end position="249"/>
    </location>
</feature>
<evidence type="ECO:0008006" key="9">
    <source>
        <dbReference type="Google" id="ProtNLM"/>
    </source>
</evidence>
<evidence type="ECO:0000256" key="2">
    <source>
        <dbReference type="ARBA" id="ARBA00005722"/>
    </source>
</evidence>
<dbReference type="PANTHER" id="PTHR38776">
    <property type="entry name" value="MLTA-INTERACTING PROTEIN-RELATED"/>
    <property type="match status" value="1"/>
</dbReference>
<comment type="caution">
    <text evidence="7">The sequence shown here is derived from an EMBL/GenBank/DDBJ whole genome shotgun (WGS) entry which is preliminary data.</text>
</comment>
<evidence type="ECO:0000256" key="1">
    <source>
        <dbReference type="ARBA" id="ARBA00004442"/>
    </source>
</evidence>
<comment type="similarity">
    <text evidence="2">Belongs to the MipA/OmpV family.</text>
</comment>
<proteinExistence type="inferred from homology"/>
<dbReference type="InterPro" id="IPR010583">
    <property type="entry name" value="MipA"/>
</dbReference>
<dbReference type="AlphaFoldDB" id="A0A0J8A9Q2"/>
<keyword evidence="5" id="KW-0998">Cell outer membrane</keyword>
<evidence type="ECO:0000256" key="4">
    <source>
        <dbReference type="ARBA" id="ARBA00023136"/>
    </source>
</evidence>
<keyword evidence="4" id="KW-0472">Membrane</keyword>
<dbReference type="Proteomes" id="UP000052268">
    <property type="component" value="Unassembled WGS sequence"/>
</dbReference>
<sequence length="249" mass="25950">MKSLIIAAGAAVALSFGTAQAQTADHTIVGIGAVYAPVYQGADDYRTLPMPAIDIVSGPFFANLRNGIGVNVIDTDTFTIGGSVALMTGYRRKDVPEGVDKLNFGAGGRMFTSIKAGGMIATLGGTQGFAGSTKGFIADASIAYPLPISSRLMLIPSVGTTWANRKHNDRYFGIDADEALASGLPRFRGRAGFKDISATIAANYRLNSRVNLTVSGGVTTLVGDVVDSPLVEHKTRPVGTVSLSYRLGS</sequence>
<name>A0A0J8A9Q2_9SPHN</name>
<evidence type="ECO:0000313" key="7">
    <source>
        <dbReference type="EMBL" id="KMS51980.1"/>
    </source>
</evidence>
<dbReference type="PANTHER" id="PTHR38776:SF1">
    <property type="entry name" value="MLTA-INTERACTING PROTEIN-RELATED"/>
    <property type="match status" value="1"/>
</dbReference>
<gene>
    <name evidence="7" type="ORF">V474_02725</name>
</gene>
<dbReference type="OrthoDB" id="5462484at2"/>
<dbReference type="PATRIC" id="fig|1114963.3.peg.4166"/>
<comment type="subcellular location">
    <subcellularLocation>
        <location evidence="1">Cell outer membrane</location>
    </subcellularLocation>
</comment>
<accession>A0A0J8A9Q2</accession>
<dbReference type="RefSeq" id="WP_059153136.1">
    <property type="nucleotide sequence ID" value="NZ_KQ130457.1"/>
</dbReference>
<dbReference type="EMBL" id="JACU01000010">
    <property type="protein sequence ID" value="KMS51980.1"/>
    <property type="molecule type" value="Genomic_DNA"/>
</dbReference>
<evidence type="ECO:0000313" key="8">
    <source>
        <dbReference type="Proteomes" id="UP000052268"/>
    </source>
</evidence>
<evidence type="ECO:0000256" key="6">
    <source>
        <dbReference type="SAM" id="SignalP"/>
    </source>
</evidence>
<evidence type="ECO:0000256" key="5">
    <source>
        <dbReference type="ARBA" id="ARBA00023237"/>
    </source>
</evidence>